<comment type="similarity">
    <text evidence="1 4">Belongs to the N(4)/N(6)-methyltransferase family.</text>
</comment>
<evidence type="ECO:0000259" key="5">
    <source>
        <dbReference type="Pfam" id="PF01555"/>
    </source>
</evidence>
<evidence type="ECO:0000256" key="4">
    <source>
        <dbReference type="RuleBase" id="RU362026"/>
    </source>
</evidence>
<dbReference type="GO" id="GO:0003677">
    <property type="term" value="F:DNA binding"/>
    <property type="evidence" value="ECO:0007669"/>
    <property type="project" value="InterPro"/>
</dbReference>
<dbReference type="SUPFAM" id="SSF53335">
    <property type="entry name" value="S-adenosyl-L-methionine-dependent methyltransferases"/>
    <property type="match status" value="1"/>
</dbReference>
<dbReference type="GO" id="GO:0008170">
    <property type="term" value="F:N-methyltransferase activity"/>
    <property type="evidence" value="ECO:0007669"/>
    <property type="project" value="InterPro"/>
</dbReference>
<proteinExistence type="inferred from homology"/>
<dbReference type="EC" id="2.1.1.-" evidence="4"/>
<evidence type="ECO:0000256" key="2">
    <source>
        <dbReference type="ARBA" id="ARBA00022603"/>
    </source>
</evidence>
<reference evidence="6 7" key="1">
    <citation type="journal article" date="2012" name="J. Bacteriol.">
        <title>Complete genome sequence of Riemerella anatipestifer reference strain.</title>
        <authorList>
            <person name="Wang X."/>
            <person name="Zhu D."/>
            <person name="Wang M."/>
            <person name="Cheng A."/>
            <person name="Jia R."/>
            <person name="Zhou Y."/>
            <person name="Chen Z."/>
            <person name="Luo Q."/>
            <person name="Liu F."/>
            <person name="Wang Y."/>
            <person name="Chen X.Y."/>
        </authorList>
    </citation>
    <scope>NUCLEOTIDE SEQUENCE [LARGE SCALE GENOMIC DNA]</scope>
    <source>
        <strain evidence="7">DSM 15868</strain>
    </source>
</reference>
<dbReference type="REBASE" id="46863">
    <property type="entry name" value="M2.Ran15868ORF1817P"/>
</dbReference>
<dbReference type="PROSITE" id="PS00092">
    <property type="entry name" value="N6_MTASE"/>
    <property type="match status" value="1"/>
</dbReference>
<protein>
    <recommendedName>
        <fullName evidence="4">Methyltransferase</fullName>
        <ecNumber evidence="4">2.1.1.-</ecNumber>
    </recommendedName>
</protein>
<gene>
    <name evidence="6" type="ORF">RA0C_0018</name>
</gene>
<keyword evidence="3" id="KW-0808">Transferase</keyword>
<dbReference type="RefSeq" id="WP_004920747.1">
    <property type="nucleotide sequence ID" value="NC_014738.1"/>
</dbReference>
<dbReference type="KEGG" id="rai:RA0C_0018"/>
<keyword evidence="2 6" id="KW-0489">Methyltransferase</keyword>
<evidence type="ECO:0000313" key="7">
    <source>
        <dbReference type="Proteomes" id="UP000010093"/>
    </source>
</evidence>
<sequence>MIVPYFKSDDKNFYLLHGDTMELLPKFEHKFDMVFADPPYFLSNNGLSIQNGKIVSVNKGKWDKSEGFEFINDFNRKWLSLVREKMKGDATIWISGTMHNIFSVGQILTELGFKILNIVTWEKTNPPPNFSCRYFTYSTEQIIWARKTEKVPHYFNYKLMKQLNGNRQMKDVWKLPAIAPWEKSCGKHPTQKPLSVLTRLILASTKPNAWILDPLAGSSTTGIAANLANRRFLGIDQEEEFLTISKNRKLEIENPKISVTYRQKMGGFNDEKELELFLVEEPRTEYKNELKLENKRAIG</sequence>
<dbReference type="AlphaFoldDB" id="E4TDW5"/>
<evidence type="ECO:0000256" key="3">
    <source>
        <dbReference type="ARBA" id="ARBA00022679"/>
    </source>
</evidence>
<dbReference type="InterPro" id="IPR002052">
    <property type="entry name" value="DNA_methylase_N6_adenine_CS"/>
</dbReference>
<organism evidence="6 7">
    <name type="scientific">Riemerella anatipestifer (strain ATCC 11845 / DSM 15868 / JCM 9532 / NCTC 11014)</name>
    <dbReference type="NCBI Taxonomy" id="693978"/>
    <lineage>
        <taxon>Bacteria</taxon>
        <taxon>Pseudomonadati</taxon>
        <taxon>Bacteroidota</taxon>
        <taxon>Flavobacteriia</taxon>
        <taxon>Flavobacteriales</taxon>
        <taxon>Weeksellaceae</taxon>
        <taxon>Riemerella</taxon>
    </lineage>
</organism>
<dbReference type="GeneID" id="93718927"/>
<dbReference type="Gene3D" id="3.40.50.150">
    <property type="entry name" value="Vaccinia Virus protein VP39"/>
    <property type="match status" value="1"/>
</dbReference>
<dbReference type="HOGENOM" id="CLU_024927_5_1_10"/>
<dbReference type="PRINTS" id="PR00508">
    <property type="entry name" value="S21N4MTFRASE"/>
</dbReference>
<dbReference type="EMBL" id="CP003388">
    <property type="protein sequence ID" value="AFD55043.1"/>
    <property type="molecule type" value="Genomic_DNA"/>
</dbReference>
<dbReference type="KEGG" id="ran:Riean_1819"/>
<dbReference type="InterPro" id="IPR002941">
    <property type="entry name" value="DNA_methylase_N4/N6"/>
</dbReference>
<dbReference type="Proteomes" id="UP000010093">
    <property type="component" value="Chromosome"/>
</dbReference>
<accession>E4TDW5</accession>
<name>E4TDW5_RIEAD</name>
<dbReference type="Pfam" id="PF01555">
    <property type="entry name" value="N6_N4_Mtase"/>
    <property type="match status" value="1"/>
</dbReference>
<evidence type="ECO:0000256" key="1">
    <source>
        <dbReference type="ARBA" id="ARBA00006594"/>
    </source>
</evidence>
<feature type="domain" description="DNA methylase N-4/N-6" evidence="5">
    <location>
        <begin position="32"/>
        <end position="246"/>
    </location>
</feature>
<dbReference type="InterPro" id="IPR029063">
    <property type="entry name" value="SAM-dependent_MTases_sf"/>
</dbReference>
<dbReference type="GO" id="GO:0032259">
    <property type="term" value="P:methylation"/>
    <property type="evidence" value="ECO:0007669"/>
    <property type="project" value="UniProtKB-KW"/>
</dbReference>
<evidence type="ECO:0000313" key="6">
    <source>
        <dbReference type="EMBL" id="AFD55043.1"/>
    </source>
</evidence>
<dbReference type="InterPro" id="IPR001091">
    <property type="entry name" value="RM_Methyltransferase"/>
</dbReference>
<dbReference type="REBASE" id="46595">
    <property type="entry name" value="M2.Ran15868CORF16P"/>
</dbReference>
<dbReference type="PATRIC" id="fig|693978.17.peg.19"/>